<reference evidence="3" key="1">
    <citation type="submission" date="2016-10" db="EMBL/GenBank/DDBJ databases">
        <authorList>
            <person name="Varghese N."/>
            <person name="Submissions S."/>
        </authorList>
    </citation>
    <scope>NUCLEOTIDE SEQUENCE [LARGE SCALE GENOMIC DNA]</scope>
    <source>
        <strain evidence="3">DSM 3695</strain>
    </source>
</reference>
<dbReference type="OrthoDB" id="794548at2"/>
<dbReference type="STRING" id="29529.SAMN04488122_4380"/>
<accession>A0A1I0S7N0</accession>
<dbReference type="InterPro" id="IPR029492">
    <property type="entry name" value="DUF4435"/>
</dbReference>
<organism evidence="2 3">
    <name type="scientific">Chitinophaga arvensicola</name>
    <dbReference type="NCBI Taxonomy" id="29529"/>
    <lineage>
        <taxon>Bacteria</taxon>
        <taxon>Pseudomonadati</taxon>
        <taxon>Bacteroidota</taxon>
        <taxon>Chitinophagia</taxon>
        <taxon>Chitinophagales</taxon>
        <taxon>Chitinophagaceae</taxon>
        <taxon>Chitinophaga</taxon>
    </lineage>
</organism>
<keyword evidence="3" id="KW-1185">Reference proteome</keyword>
<protein>
    <recommendedName>
        <fullName evidence="1">DUF4435 domain-containing protein</fullName>
    </recommendedName>
</protein>
<feature type="domain" description="DUF4435" evidence="1">
    <location>
        <begin position="34"/>
        <end position="277"/>
    </location>
</feature>
<evidence type="ECO:0000313" key="3">
    <source>
        <dbReference type="Proteomes" id="UP000199310"/>
    </source>
</evidence>
<dbReference type="AlphaFoldDB" id="A0A1I0S7N0"/>
<dbReference type="Pfam" id="PF14491">
    <property type="entry name" value="DUF4435"/>
    <property type="match status" value="1"/>
</dbReference>
<evidence type="ECO:0000259" key="1">
    <source>
        <dbReference type="Pfam" id="PF14491"/>
    </source>
</evidence>
<dbReference type="EMBL" id="FOJG01000002">
    <property type="protein sequence ID" value="SEW51619.1"/>
    <property type="molecule type" value="Genomic_DNA"/>
</dbReference>
<sequence length="347" mass="41450">MDYIAEMFQLQEKYTVSASLLNLSNEYHPHKKTLHLFVEDDDDYDFYRSFAVRIYNGYEIQKYSQKGKQNLVDAFNQIEWARYNPGRVLFFYDKDYDDLLGNAQPIASNLFKTSHYSLENYFVIDEVYRIILSKFFYDVPPQMIDDVIRDIKPLYDLFVGKLKIITSWILIYRKKGQDCDLDEIKFEDLFYRNKSNLSCIKMLTTGQYTKLMNDPNVPPQDRKRYRIKSLRSILEESTKADPSFFAFKEFVSNFRQINGISEKKQYLRGKYEFWFIFRVFFPYFKEKSDEFNRKAHAHNSILTNVIKIPGIVQKTLIKEDNIFGIVPQWMKIPADIDLFLRNNHAQA</sequence>
<dbReference type="Proteomes" id="UP000199310">
    <property type="component" value="Unassembled WGS sequence"/>
</dbReference>
<name>A0A1I0S7N0_9BACT</name>
<dbReference type="RefSeq" id="WP_089898037.1">
    <property type="nucleotide sequence ID" value="NZ_FOJG01000002.1"/>
</dbReference>
<evidence type="ECO:0000313" key="2">
    <source>
        <dbReference type="EMBL" id="SEW51619.1"/>
    </source>
</evidence>
<gene>
    <name evidence="2" type="ORF">SAMN04488122_4380</name>
</gene>
<proteinExistence type="predicted"/>